<reference evidence="2 3" key="1">
    <citation type="submission" date="2019-07" db="EMBL/GenBank/DDBJ databases">
        <title>Genomes of sea-ice associated Colwellia species.</title>
        <authorList>
            <person name="Bowman J.P."/>
        </authorList>
    </citation>
    <scope>NUCLEOTIDE SEQUENCE [LARGE SCALE GENOMIC DNA]</scope>
    <source>
        <strain evidence="2 3">ACAM 459</strain>
    </source>
</reference>
<dbReference type="CDD" id="cd07344">
    <property type="entry name" value="M48_yhfN_like"/>
    <property type="match status" value="1"/>
</dbReference>
<dbReference type="Gene3D" id="3.30.2010.10">
    <property type="entry name" value="Metalloproteases ('zincins'), catalytic domain"/>
    <property type="match status" value="1"/>
</dbReference>
<feature type="domain" description="YgjP-like metallopeptidase" evidence="1">
    <location>
        <begin position="13"/>
        <end position="239"/>
    </location>
</feature>
<name>A0A5C6QJ53_9GAMM</name>
<accession>A0A5C6QJ53</accession>
<evidence type="ECO:0000313" key="3">
    <source>
        <dbReference type="Proteomes" id="UP000321822"/>
    </source>
</evidence>
<dbReference type="PANTHER" id="PTHR30399:SF1">
    <property type="entry name" value="UTP PYROPHOSPHATASE"/>
    <property type="match status" value="1"/>
</dbReference>
<protein>
    <submittedName>
        <fullName evidence="2">M48 family metallopeptidase</fullName>
    </submittedName>
</protein>
<dbReference type="EMBL" id="VOLT01000004">
    <property type="protein sequence ID" value="TWX68690.1"/>
    <property type="molecule type" value="Genomic_DNA"/>
</dbReference>
<organism evidence="2 3">
    <name type="scientific">Colwellia demingiae</name>
    <dbReference type="NCBI Taxonomy" id="89401"/>
    <lineage>
        <taxon>Bacteria</taxon>
        <taxon>Pseudomonadati</taxon>
        <taxon>Pseudomonadota</taxon>
        <taxon>Gammaproteobacteria</taxon>
        <taxon>Alteromonadales</taxon>
        <taxon>Colwelliaceae</taxon>
        <taxon>Colwellia</taxon>
    </lineage>
</organism>
<evidence type="ECO:0000259" key="1">
    <source>
        <dbReference type="Pfam" id="PF01863"/>
    </source>
</evidence>
<dbReference type="RefSeq" id="WP_146786800.1">
    <property type="nucleotide sequence ID" value="NZ_VOLT01000004.1"/>
</dbReference>
<dbReference type="InterPro" id="IPR053136">
    <property type="entry name" value="UTP_pyrophosphatase-like"/>
</dbReference>
<dbReference type="OrthoDB" id="9811177at2"/>
<evidence type="ECO:0000313" key="2">
    <source>
        <dbReference type="EMBL" id="TWX68690.1"/>
    </source>
</evidence>
<proteinExistence type="predicted"/>
<sequence length="257" mass="30096">MLEYKLIRSKRRKTLALQVKHGQVTVRAPHYVTSAFIDIFIQEKSAWLRNKLAEQQKTPDACDFSQGSSLLYLGEKVTLNTCIAKKSEVYFSHNVTSEIESCTYQNTTNKLLNVAISERTNAKLTVPLAKAKQIKKQLEVYFKQQAEQLIIERLETISKEISLCPSIINIRQYRARWGSCNNRGELSFNYLLMMTPLYVIDYVIIHELCHLEHLNHSKEFWQLVEKFCPNYQIAKKWLSTYQSQLQWHLPLLPLRKN</sequence>
<dbReference type="Proteomes" id="UP000321822">
    <property type="component" value="Unassembled WGS sequence"/>
</dbReference>
<dbReference type="AlphaFoldDB" id="A0A5C6QJ53"/>
<dbReference type="InterPro" id="IPR002725">
    <property type="entry name" value="YgjP-like_metallopeptidase"/>
</dbReference>
<comment type="caution">
    <text evidence="2">The sequence shown here is derived from an EMBL/GenBank/DDBJ whole genome shotgun (WGS) entry which is preliminary data.</text>
</comment>
<keyword evidence="3" id="KW-1185">Reference proteome</keyword>
<dbReference type="PANTHER" id="PTHR30399">
    <property type="entry name" value="UNCHARACTERIZED PROTEIN YGJP"/>
    <property type="match status" value="1"/>
</dbReference>
<gene>
    <name evidence="2" type="ORF">ESZ36_09445</name>
</gene>
<dbReference type="Pfam" id="PF01863">
    <property type="entry name" value="YgjP-like"/>
    <property type="match status" value="1"/>
</dbReference>